<dbReference type="InterPro" id="IPR051199">
    <property type="entry name" value="LPS_LOS_Heptosyltrfase"/>
</dbReference>
<evidence type="ECO:0000256" key="8">
    <source>
        <dbReference type="ARBA" id="ARBA00023136"/>
    </source>
</evidence>
<evidence type="ECO:0000256" key="1">
    <source>
        <dbReference type="ARBA" id="ARBA00004515"/>
    </source>
</evidence>
<dbReference type="InterPro" id="IPR002201">
    <property type="entry name" value="Glyco_trans_9"/>
</dbReference>
<evidence type="ECO:0000256" key="5">
    <source>
        <dbReference type="ARBA" id="ARBA00022676"/>
    </source>
</evidence>
<dbReference type="AlphaFoldDB" id="A0A1G9WMN5"/>
<comment type="subcellular location">
    <subcellularLocation>
        <location evidence="1">Cell inner membrane</location>
        <topology evidence="1">Peripheral membrane protein</topology>
        <orientation evidence="1">Cytoplasmic side</orientation>
    </subcellularLocation>
</comment>
<keyword evidence="6 13" id="KW-0808">Transferase</keyword>
<dbReference type="GO" id="GO:0009244">
    <property type="term" value="P:lipopolysaccharide core region biosynthetic process"/>
    <property type="evidence" value="ECO:0007669"/>
    <property type="project" value="InterPro"/>
</dbReference>
<evidence type="ECO:0000256" key="7">
    <source>
        <dbReference type="ARBA" id="ARBA00022985"/>
    </source>
</evidence>
<keyword evidence="3" id="KW-1003">Cell membrane</keyword>
<keyword evidence="4" id="KW-0997">Cell inner membrane</keyword>
<dbReference type="InterPro" id="IPR011908">
    <property type="entry name" value="LipoPS_heptosylTferase-I"/>
</dbReference>
<dbReference type="EC" id="2.4.99.23" evidence="9"/>
<evidence type="ECO:0000256" key="6">
    <source>
        <dbReference type="ARBA" id="ARBA00022679"/>
    </source>
</evidence>
<dbReference type="Proteomes" id="UP000214880">
    <property type="component" value="Unassembled WGS sequence"/>
</dbReference>
<keyword evidence="7" id="KW-0448">Lipopolysaccharide biosynthesis</keyword>
<reference evidence="13 14" key="1">
    <citation type="submission" date="2016-10" db="EMBL/GenBank/DDBJ databases">
        <authorList>
            <person name="de Groot N.N."/>
        </authorList>
    </citation>
    <scope>NUCLEOTIDE SEQUENCE [LARGE SCALE GENOMIC DNA]</scope>
    <source>
        <strain evidence="13 14">DSM 1736</strain>
    </source>
</reference>
<dbReference type="NCBIfam" id="TIGR02193">
    <property type="entry name" value="heptsyl_trn_I"/>
    <property type="match status" value="1"/>
</dbReference>
<sequence length="346" mass="37640">MPFQHILIVKLSAIGDVIHALPVAQALKQCYPACRITWIVEKPALDLLTSHPAVDEVIVFEKAKFKSLPGALTNIPAFAARLRQYQFDLVLDLQGLFKSGMISLLSGAATRLVYENAREGSQLVSKRISGAMSGKHVVERYLDVVRHLGCAVEKPVFNIGIAQEQQQQARQIFQQAGYRNKEPYIVMALGANWPNKIWPAEYFALLSDRIYDRGLVPVVTGGPGDGYLLERLLQYAAVPPINLIGKTSLPQLAAIIRGARAFVGGDTGPMHLSAALNTPTVALMGPTDAERNGPYGEGHKVLLANRACIGCWRRKCVKGVDCLAAISVEAVSAALEQLFCREDAEG</sequence>
<name>A0A1G9WMN5_9FIRM</name>
<evidence type="ECO:0000313" key="14">
    <source>
        <dbReference type="Proteomes" id="UP000214880"/>
    </source>
</evidence>
<evidence type="ECO:0000256" key="2">
    <source>
        <dbReference type="ARBA" id="ARBA00004713"/>
    </source>
</evidence>
<proteinExistence type="predicted"/>
<keyword evidence="14" id="KW-1185">Reference proteome</keyword>
<protein>
    <recommendedName>
        <fullName evidence="10">Lipopolysaccharide heptosyltransferase 1</fullName>
        <ecNumber evidence="9">2.4.99.23</ecNumber>
    </recommendedName>
    <alternativeName>
        <fullName evidence="11">ADP-heptose:lipopolysaccharide heptosyltransferase I</fullName>
    </alternativeName>
</protein>
<evidence type="ECO:0000256" key="9">
    <source>
        <dbReference type="ARBA" id="ARBA00044041"/>
    </source>
</evidence>
<dbReference type="CDD" id="cd03789">
    <property type="entry name" value="GT9_LPS_heptosyltransferase"/>
    <property type="match status" value="1"/>
</dbReference>
<dbReference type="EMBL" id="FNHB01000008">
    <property type="protein sequence ID" value="SDM85729.1"/>
    <property type="molecule type" value="Genomic_DNA"/>
</dbReference>
<organism evidence="13 14">
    <name type="scientific">Dendrosporobacter quercicolus</name>
    <dbReference type="NCBI Taxonomy" id="146817"/>
    <lineage>
        <taxon>Bacteria</taxon>
        <taxon>Bacillati</taxon>
        <taxon>Bacillota</taxon>
        <taxon>Negativicutes</taxon>
        <taxon>Selenomonadales</taxon>
        <taxon>Sporomusaceae</taxon>
        <taxon>Dendrosporobacter</taxon>
    </lineage>
</organism>
<evidence type="ECO:0000256" key="4">
    <source>
        <dbReference type="ARBA" id="ARBA00022519"/>
    </source>
</evidence>
<accession>A0A1G9WMN5</accession>
<evidence type="ECO:0000256" key="3">
    <source>
        <dbReference type="ARBA" id="ARBA00022475"/>
    </source>
</evidence>
<dbReference type="GO" id="GO:0005886">
    <property type="term" value="C:plasma membrane"/>
    <property type="evidence" value="ECO:0007669"/>
    <property type="project" value="UniProtKB-SubCell"/>
</dbReference>
<dbReference type="SUPFAM" id="SSF53756">
    <property type="entry name" value="UDP-Glycosyltransferase/glycogen phosphorylase"/>
    <property type="match status" value="1"/>
</dbReference>
<dbReference type="OrthoDB" id="9797795at2"/>
<keyword evidence="8" id="KW-0472">Membrane</keyword>
<keyword evidence="5" id="KW-0328">Glycosyltransferase</keyword>
<dbReference type="Pfam" id="PF01075">
    <property type="entry name" value="Glyco_transf_9"/>
    <property type="match status" value="1"/>
</dbReference>
<dbReference type="GO" id="GO:0005829">
    <property type="term" value="C:cytosol"/>
    <property type="evidence" value="ECO:0007669"/>
    <property type="project" value="TreeGrafter"/>
</dbReference>
<evidence type="ECO:0000256" key="10">
    <source>
        <dbReference type="ARBA" id="ARBA00044190"/>
    </source>
</evidence>
<evidence type="ECO:0000256" key="11">
    <source>
        <dbReference type="ARBA" id="ARBA00044330"/>
    </source>
</evidence>
<dbReference type="PANTHER" id="PTHR30160">
    <property type="entry name" value="TETRAACYLDISACCHARIDE 4'-KINASE-RELATED"/>
    <property type="match status" value="1"/>
</dbReference>
<dbReference type="Gene3D" id="3.40.50.2000">
    <property type="entry name" value="Glycogen Phosphorylase B"/>
    <property type="match status" value="2"/>
</dbReference>
<dbReference type="PANTHER" id="PTHR30160:SF1">
    <property type="entry name" value="LIPOPOLYSACCHARIDE 1,2-N-ACETYLGLUCOSAMINETRANSFERASE-RELATED"/>
    <property type="match status" value="1"/>
</dbReference>
<comment type="catalytic activity">
    <reaction evidence="12">
        <text>an alpha-Kdo-(2-&gt;4)-alpha-Kdo-(2-&gt;6)-lipid A + ADP-L-glycero-beta-D-manno-heptose = an L-alpha-D-Hep-(1-&gt;5)-[alpha-Kdo-(2-&gt;4)]-alpha-Kdo-(2-&gt;6)-lipid A + ADP + H(+)</text>
        <dbReference type="Rhea" id="RHEA:74067"/>
        <dbReference type="ChEBI" id="CHEBI:15378"/>
        <dbReference type="ChEBI" id="CHEBI:61506"/>
        <dbReference type="ChEBI" id="CHEBI:176431"/>
        <dbReference type="ChEBI" id="CHEBI:193068"/>
        <dbReference type="ChEBI" id="CHEBI:456216"/>
        <dbReference type="EC" id="2.4.99.23"/>
    </reaction>
</comment>
<dbReference type="RefSeq" id="WP_092074253.1">
    <property type="nucleotide sequence ID" value="NZ_FNHB01000008.1"/>
</dbReference>
<evidence type="ECO:0000256" key="12">
    <source>
        <dbReference type="ARBA" id="ARBA00049201"/>
    </source>
</evidence>
<gene>
    <name evidence="13" type="ORF">SAMN04488502_10830</name>
</gene>
<evidence type="ECO:0000313" key="13">
    <source>
        <dbReference type="EMBL" id="SDM85729.1"/>
    </source>
</evidence>
<comment type="pathway">
    <text evidence="2">Bacterial outer membrane biogenesis; LPS core biosynthesis.</text>
</comment>
<dbReference type="STRING" id="146817.SAMN04488502_10830"/>
<dbReference type="GO" id="GO:0008713">
    <property type="term" value="F:ADP-heptose-lipopolysaccharide heptosyltransferase activity"/>
    <property type="evidence" value="ECO:0007669"/>
    <property type="project" value="TreeGrafter"/>
</dbReference>